<dbReference type="EMBL" id="MRCE01000005">
    <property type="protein sequence ID" value="OKH39334.1"/>
    <property type="molecule type" value="Genomic_DNA"/>
</dbReference>
<dbReference type="STRING" id="454136.NIES2119_06225"/>
<organism evidence="2 3">
    <name type="scientific">[Phormidium ambiguum] IAM M-71</name>
    <dbReference type="NCBI Taxonomy" id="454136"/>
    <lineage>
        <taxon>Bacteria</taxon>
        <taxon>Bacillati</taxon>
        <taxon>Cyanobacteriota</taxon>
        <taxon>Cyanophyceae</taxon>
        <taxon>Oscillatoriophycideae</taxon>
        <taxon>Aerosakkonematales</taxon>
        <taxon>Aerosakkonemataceae</taxon>
        <taxon>Floridanema</taxon>
    </lineage>
</organism>
<dbReference type="Gene3D" id="3.40.50.300">
    <property type="entry name" value="P-loop containing nucleotide triphosphate hydrolases"/>
    <property type="match status" value="1"/>
</dbReference>
<evidence type="ECO:0000313" key="3">
    <source>
        <dbReference type="Proteomes" id="UP000185860"/>
    </source>
</evidence>
<dbReference type="RefSeq" id="WP_073592588.1">
    <property type="nucleotide sequence ID" value="NZ_MRCE01000005.1"/>
</dbReference>
<proteinExistence type="predicted"/>
<feature type="domain" description="NACHT" evidence="1">
    <location>
        <begin position="83"/>
        <end position="230"/>
    </location>
</feature>
<sequence>MKHSKQSLRDRNKLLEAVNTEVQARLEQSLHKAIQLHILKQEKPQQIPRLWDVDVKIGKRPTVRLSPQITIPQVFRQSSGKLLILGSQGGGKTTCLLELAEDLIEIAQANFEQPVPLILSLGSWKNNKQSIPDWLISEIKSKYDISLTSIKLLVNNQLILPLLDGLDELDLGQQDLCLKAINQWLSSENRPQSIAVCSKLEDYKKCRTKLRLHGATFLHPLHEQQIQKYLIACRSKELWEVLKDEPQFLELAKNPLLLNIMILAYEELLIQAWKRLNSAQERREYLLNAYVRRMLTWNLKSRYYKEGKEPRPETARSSLVYLATKMNTAKETEVSPDKLDPSWLQTSSQKSLYRLGMILTFGGILGMKKYILRRILSKNNSLPWNYSQFFNYVSERFLLQKIDRNYRFVHEILQEHIAKM</sequence>
<dbReference type="Pfam" id="PF05729">
    <property type="entry name" value="NACHT"/>
    <property type="match status" value="1"/>
</dbReference>
<dbReference type="AlphaFoldDB" id="A0A1U7IPT3"/>
<dbReference type="InterPro" id="IPR007111">
    <property type="entry name" value="NACHT_NTPase"/>
</dbReference>
<dbReference type="InterPro" id="IPR027417">
    <property type="entry name" value="P-loop_NTPase"/>
</dbReference>
<gene>
    <name evidence="2" type="ORF">NIES2119_06225</name>
</gene>
<dbReference type="OrthoDB" id="419058at2"/>
<dbReference type="Proteomes" id="UP000185860">
    <property type="component" value="Unassembled WGS sequence"/>
</dbReference>
<reference evidence="2 3" key="1">
    <citation type="submission" date="2016-11" db="EMBL/GenBank/DDBJ databases">
        <title>Draft Genome Sequences of Nine Cyanobacterial Strains from Diverse Habitats.</title>
        <authorList>
            <person name="Zhu T."/>
            <person name="Hou S."/>
            <person name="Lu X."/>
            <person name="Hess W.R."/>
        </authorList>
    </citation>
    <scope>NUCLEOTIDE SEQUENCE [LARGE SCALE GENOMIC DNA]</scope>
    <source>
        <strain evidence="2 3">IAM M-71</strain>
    </source>
</reference>
<protein>
    <recommendedName>
        <fullName evidence="1">NACHT domain-containing protein</fullName>
    </recommendedName>
</protein>
<comment type="caution">
    <text evidence="2">The sequence shown here is derived from an EMBL/GenBank/DDBJ whole genome shotgun (WGS) entry which is preliminary data.</text>
</comment>
<evidence type="ECO:0000313" key="2">
    <source>
        <dbReference type="EMBL" id="OKH39334.1"/>
    </source>
</evidence>
<accession>A0A1U7IPT3</accession>
<evidence type="ECO:0000259" key="1">
    <source>
        <dbReference type="Pfam" id="PF05729"/>
    </source>
</evidence>
<name>A0A1U7IPT3_9CYAN</name>